<dbReference type="InterPro" id="IPR046260">
    <property type="entry name" value="HFX_2341-like_N"/>
</dbReference>
<proteinExistence type="predicted"/>
<dbReference type="Pfam" id="PF22665">
    <property type="entry name" value="WHD_DUF6293"/>
    <property type="match status" value="1"/>
</dbReference>
<accession>A0A3R7DBY8</accession>
<evidence type="ECO:0000313" key="4">
    <source>
        <dbReference type="Proteomes" id="UP000283805"/>
    </source>
</evidence>
<organism evidence="3 4">
    <name type="scientific">Halopiger aswanensis</name>
    <dbReference type="NCBI Taxonomy" id="148449"/>
    <lineage>
        <taxon>Archaea</taxon>
        <taxon>Methanobacteriati</taxon>
        <taxon>Methanobacteriota</taxon>
        <taxon>Stenosarchaea group</taxon>
        <taxon>Halobacteria</taxon>
        <taxon>Halobacteriales</taxon>
        <taxon>Natrialbaceae</taxon>
        <taxon>Halopiger</taxon>
    </lineage>
</organism>
<evidence type="ECO:0000259" key="1">
    <source>
        <dbReference type="Pfam" id="PF19810"/>
    </source>
</evidence>
<sequence length="250" mass="27558">MTGETELRSIVEVHIAPLGFEFDRIKAPVLEYGADILYLLADDDAAEASYHESLVEDLSSHGVTVHVRDTDFGDMYDVLGEITTIAADYEDDIVRVNVSSGPKLADIGAALACMATDASGYYVHPKSRAHPVDERPRTEGMAMAEQLPSYPLETPSTDQVRILNYIDGADTAVYTPKKSDLIDFAEEESLEFMTKSDPANEKAKFALLNNRIVEPLLEVGYIEVESVGRTKQVSLTETGENALRAFRHKL</sequence>
<reference evidence="3 4" key="1">
    <citation type="submission" date="2018-09" db="EMBL/GenBank/DDBJ databases">
        <title>Genomic Encyclopedia of Archaeal and Bacterial Type Strains, Phase II (KMG-II): from individual species to whole genera.</title>
        <authorList>
            <person name="Goeker M."/>
        </authorList>
    </citation>
    <scope>NUCLEOTIDE SEQUENCE [LARGE SCALE GENOMIC DNA]</scope>
    <source>
        <strain evidence="3 4">DSM 13151</strain>
    </source>
</reference>
<comment type="caution">
    <text evidence="3">The sequence shown here is derived from an EMBL/GenBank/DDBJ whole genome shotgun (WGS) entry which is preliminary data.</text>
</comment>
<dbReference type="OrthoDB" id="142096at2157"/>
<dbReference type="Proteomes" id="UP000283805">
    <property type="component" value="Unassembled WGS sequence"/>
</dbReference>
<gene>
    <name evidence="3" type="ORF">ATJ93_3361</name>
</gene>
<dbReference type="InterPro" id="IPR054162">
    <property type="entry name" value="DUF6293_C"/>
</dbReference>
<name>A0A3R7DBY8_9EURY</name>
<evidence type="ECO:0000313" key="3">
    <source>
        <dbReference type="EMBL" id="RKD93729.1"/>
    </source>
</evidence>
<dbReference type="Pfam" id="PF19810">
    <property type="entry name" value="HFX_2341_N"/>
    <property type="match status" value="1"/>
</dbReference>
<feature type="domain" description="DUF6293" evidence="2">
    <location>
        <begin position="146"/>
        <end position="246"/>
    </location>
</feature>
<keyword evidence="4" id="KW-1185">Reference proteome</keyword>
<dbReference type="EMBL" id="RAPO01000003">
    <property type="protein sequence ID" value="RKD93729.1"/>
    <property type="molecule type" value="Genomic_DNA"/>
</dbReference>
<evidence type="ECO:0000259" key="2">
    <source>
        <dbReference type="Pfam" id="PF22665"/>
    </source>
</evidence>
<dbReference type="AlphaFoldDB" id="A0A3R7DBY8"/>
<protein>
    <submittedName>
        <fullName evidence="3">Uncharacterized protein</fullName>
    </submittedName>
</protein>
<feature type="domain" description="HFX-2341-like N-terminal" evidence="1">
    <location>
        <begin position="12"/>
        <end position="127"/>
    </location>
</feature>
<dbReference type="RefSeq" id="WP_120245709.1">
    <property type="nucleotide sequence ID" value="NZ_RAPO01000003.1"/>
</dbReference>